<evidence type="ECO:0000313" key="3">
    <source>
        <dbReference type="Proteomes" id="UP000664203"/>
    </source>
</evidence>
<feature type="signal peptide" evidence="1">
    <location>
        <begin position="1"/>
        <end position="19"/>
    </location>
</feature>
<sequence length="135" mass="14445">MHISTLPTLLLLFAASTLALPAKNPTTTTLQPRTPPSTELTIRGWNTSSGDCNWDNPHAVGEMGPSVDVWGDYGNYDSYSLSRDLAANETLQLFSQAGGDFCATLIYPVSGLQAGCYQTSGTAQLFSCMRMVTSS</sequence>
<dbReference type="OrthoDB" id="5397653at2759"/>
<comment type="caution">
    <text evidence="2">The sequence shown here is derived from an EMBL/GenBank/DDBJ whole genome shotgun (WGS) entry which is preliminary data.</text>
</comment>
<protein>
    <submittedName>
        <fullName evidence="2">Uncharacterized protein</fullName>
    </submittedName>
</protein>
<dbReference type="Proteomes" id="UP000664203">
    <property type="component" value="Unassembled WGS sequence"/>
</dbReference>
<feature type="chain" id="PRO_5034247869" evidence="1">
    <location>
        <begin position="20"/>
        <end position="135"/>
    </location>
</feature>
<dbReference type="EMBL" id="CAJPDR010000160">
    <property type="protein sequence ID" value="CAF9922806.1"/>
    <property type="molecule type" value="Genomic_DNA"/>
</dbReference>
<organism evidence="2 3">
    <name type="scientific">Alectoria fallacina</name>
    <dbReference type="NCBI Taxonomy" id="1903189"/>
    <lineage>
        <taxon>Eukaryota</taxon>
        <taxon>Fungi</taxon>
        <taxon>Dikarya</taxon>
        <taxon>Ascomycota</taxon>
        <taxon>Pezizomycotina</taxon>
        <taxon>Lecanoromycetes</taxon>
        <taxon>OSLEUM clade</taxon>
        <taxon>Lecanoromycetidae</taxon>
        <taxon>Lecanorales</taxon>
        <taxon>Lecanorineae</taxon>
        <taxon>Parmeliaceae</taxon>
        <taxon>Alectoria</taxon>
    </lineage>
</organism>
<keyword evidence="1" id="KW-0732">Signal</keyword>
<keyword evidence="3" id="KW-1185">Reference proteome</keyword>
<gene>
    <name evidence="2" type="ORF">ALECFALPRED_002230</name>
</gene>
<dbReference type="AlphaFoldDB" id="A0A8H3FKT3"/>
<name>A0A8H3FKT3_9LECA</name>
<reference evidence="2" key="1">
    <citation type="submission" date="2021-03" db="EMBL/GenBank/DDBJ databases">
        <authorList>
            <person name="Tagirdzhanova G."/>
        </authorList>
    </citation>
    <scope>NUCLEOTIDE SEQUENCE</scope>
</reference>
<accession>A0A8H3FKT3</accession>
<proteinExistence type="predicted"/>
<evidence type="ECO:0000256" key="1">
    <source>
        <dbReference type="SAM" id="SignalP"/>
    </source>
</evidence>
<evidence type="ECO:0000313" key="2">
    <source>
        <dbReference type="EMBL" id="CAF9922806.1"/>
    </source>
</evidence>